<protein>
    <submittedName>
        <fullName evidence="3">Uncharacterized protein</fullName>
    </submittedName>
</protein>
<dbReference type="OrthoDB" id="10490846at2759"/>
<dbReference type="Proteomes" id="UP000663852">
    <property type="component" value="Unassembled WGS sequence"/>
</dbReference>
<evidence type="ECO:0000313" key="4">
    <source>
        <dbReference type="Proteomes" id="UP000663828"/>
    </source>
</evidence>
<evidence type="ECO:0000313" key="2">
    <source>
        <dbReference type="EMBL" id="CAF1228714.1"/>
    </source>
</evidence>
<accession>A0A816G2V3</accession>
<reference evidence="3" key="1">
    <citation type="submission" date="2021-02" db="EMBL/GenBank/DDBJ databases">
        <authorList>
            <person name="Nowell W R."/>
        </authorList>
    </citation>
    <scope>NUCLEOTIDE SEQUENCE</scope>
</reference>
<name>A0A816G2V3_ADIRI</name>
<evidence type="ECO:0000256" key="1">
    <source>
        <dbReference type="SAM" id="MobiDB-lite"/>
    </source>
</evidence>
<comment type="caution">
    <text evidence="3">The sequence shown here is derived from an EMBL/GenBank/DDBJ whole genome shotgun (WGS) entry which is preliminary data.</text>
</comment>
<dbReference type="EMBL" id="CAJNOJ010000165">
    <property type="protein sequence ID" value="CAF1228714.1"/>
    <property type="molecule type" value="Genomic_DNA"/>
</dbReference>
<feature type="region of interest" description="Disordered" evidence="1">
    <location>
        <begin position="1"/>
        <end position="22"/>
    </location>
</feature>
<dbReference type="Proteomes" id="UP000663828">
    <property type="component" value="Unassembled WGS sequence"/>
</dbReference>
<proteinExistence type="predicted"/>
<gene>
    <name evidence="2" type="ORF">EDS130_LOCUS26813</name>
    <name evidence="3" type="ORF">XAT740_LOCUS58303</name>
</gene>
<keyword evidence="4" id="KW-1185">Reference proteome</keyword>
<dbReference type="AlphaFoldDB" id="A0A816G2V3"/>
<dbReference type="EMBL" id="CAJNOR010012645">
    <property type="protein sequence ID" value="CAF1668959.1"/>
    <property type="molecule type" value="Genomic_DNA"/>
</dbReference>
<feature type="compositionally biased region" description="Acidic residues" evidence="1">
    <location>
        <begin position="11"/>
        <end position="22"/>
    </location>
</feature>
<evidence type="ECO:0000313" key="3">
    <source>
        <dbReference type="EMBL" id="CAF1668959.1"/>
    </source>
</evidence>
<organism evidence="3 4">
    <name type="scientific">Adineta ricciae</name>
    <name type="common">Rotifer</name>
    <dbReference type="NCBI Taxonomy" id="249248"/>
    <lineage>
        <taxon>Eukaryota</taxon>
        <taxon>Metazoa</taxon>
        <taxon>Spiralia</taxon>
        <taxon>Gnathifera</taxon>
        <taxon>Rotifera</taxon>
        <taxon>Eurotatoria</taxon>
        <taxon>Bdelloidea</taxon>
        <taxon>Adinetida</taxon>
        <taxon>Adinetidae</taxon>
        <taxon>Adineta</taxon>
    </lineage>
</organism>
<sequence>MDSFINNSAHEEEDMWLSEDDPEYNDQDDIASTFTNFMRKSLRFQKKQDIYLRQLSNAQVYHGKILKKTMIILDSQAKTLEETNKMLKEGNEKPEKIVEKGDTYQVAANKDLLSINKDLFYKESPV</sequence>